<gene>
    <name evidence="2" type="ORF">J2Z30_009574</name>
    <name evidence="1" type="ORF">SIRAN182</name>
</gene>
<dbReference type="HOGENOM" id="CLU_1271700_0_0_11"/>
<reference evidence="2 3" key="2">
    <citation type="submission" date="2021-03" db="EMBL/GenBank/DDBJ databases">
        <title>Genomic Encyclopedia of Type Strains, Phase IV (KMG-IV): sequencing the most valuable type-strain genomes for metagenomic binning, comparative biology and taxonomic classification.</title>
        <authorList>
            <person name="Goeker M."/>
        </authorList>
    </citation>
    <scope>NUCLEOTIDE SEQUENCE [LARGE SCALE GENOMIC DNA]</scope>
    <source>
        <strain evidence="2 3">DSM 41954</strain>
    </source>
</reference>
<evidence type="ECO:0000313" key="1">
    <source>
        <dbReference type="EMBL" id="CDR01196.1"/>
    </source>
</evidence>
<dbReference type="Proteomes" id="UP000756710">
    <property type="component" value="Unassembled WGS sequence"/>
</dbReference>
<protein>
    <submittedName>
        <fullName evidence="1">Uncharacterized protein</fullName>
    </submittedName>
</protein>
<dbReference type="EMBL" id="LK022848">
    <property type="protein sequence ID" value="CDR01196.1"/>
    <property type="molecule type" value="Genomic_DNA"/>
</dbReference>
<organism evidence="1">
    <name type="scientific">Streptomyces iranensis</name>
    <dbReference type="NCBI Taxonomy" id="576784"/>
    <lineage>
        <taxon>Bacteria</taxon>
        <taxon>Bacillati</taxon>
        <taxon>Actinomycetota</taxon>
        <taxon>Actinomycetes</taxon>
        <taxon>Kitasatosporales</taxon>
        <taxon>Streptomycetaceae</taxon>
        <taxon>Streptomyces</taxon>
        <taxon>Streptomyces violaceusniger group</taxon>
    </lineage>
</organism>
<keyword evidence="3" id="KW-1185">Reference proteome</keyword>
<accession>A0A060ZAX4</accession>
<sequence>MEHLVEHGDVVGTPVHGHPASAELRVTEPAGLRLEVEAAASPAPFVDEAHVVEIAQLTGTDQAADLLSSRQTAKAHVGAAQGDAVLGGQPCQILGLFDVEGERLLIQNGTSGRHRGRDQLVMSEGRGGHHGHIVRAWVDRQQRLGPGVRGGRGELGGEPGQRGGVRIADMQFDSIGQDRGIVRPHHVVSCDGARTDQHHSSHAATLHFHISRKFLSR</sequence>
<evidence type="ECO:0000313" key="2">
    <source>
        <dbReference type="EMBL" id="MBP2068493.1"/>
    </source>
</evidence>
<dbReference type="EMBL" id="JAGGLR010000043">
    <property type="protein sequence ID" value="MBP2068493.1"/>
    <property type="molecule type" value="Genomic_DNA"/>
</dbReference>
<proteinExistence type="predicted"/>
<name>A0A060ZAX4_9ACTN</name>
<reference evidence="1" key="1">
    <citation type="submission" date="2014-05" db="EMBL/GenBank/DDBJ databases">
        <authorList>
            <person name="Horn Fabian"/>
        </authorList>
    </citation>
    <scope>NUCLEOTIDE SEQUENCE</scope>
</reference>
<evidence type="ECO:0000313" key="3">
    <source>
        <dbReference type="Proteomes" id="UP000756710"/>
    </source>
</evidence>
<dbReference type="AlphaFoldDB" id="A0A060ZAX4"/>